<feature type="compositionally biased region" description="Basic and acidic residues" evidence="1">
    <location>
        <begin position="141"/>
        <end position="190"/>
    </location>
</feature>
<dbReference type="InterPro" id="IPR016187">
    <property type="entry name" value="CTDL_fold"/>
</dbReference>
<feature type="compositionally biased region" description="Basic and acidic residues" evidence="1">
    <location>
        <begin position="278"/>
        <end position="296"/>
    </location>
</feature>
<evidence type="ECO:0000313" key="5">
    <source>
        <dbReference type="Proteomes" id="UP000318571"/>
    </source>
</evidence>
<dbReference type="CDD" id="cd00037">
    <property type="entry name" value="CLECT"/>
    <property type="match status" value="1"/>
</dbReference>
<evidence type="ECO:0000256" key="2">
    <source>
        <dbReference type="SAM" id="SignalP"/>
    </source>
</evidence>
<feature type="compositionally biased region" description="Basic and acidic residues" evidence="1">
    <location>
        <begin position="200"/>
        <end position="216"/>
    </location>
</feature>
<organism evidence="4 5">
    <name type="scientific">Tigriopus californicus</name>
    <name type="common">Marine copepod</name>
    <dbReference type="NCBI Taxonomy" id="6832"/>
    <lineage>
        <taxon>Eukaryota</taxon>
        <taxon>Metazoa</taxon>
        <taxon>Ecdysozoa</taxon>
        <taxon>Arthropoda</taxon>
        <taxon>Crustacea</taxon>
        <taxon>Multicrustacea</taxon>
        <taxon>Hexanauplia</taxon>
        <taxon>Copepoda</taxon>
        <taxon>Harpacticoida</taxon>
        <taxon>Harpacticidae</taxon>
        <taxon>Tigriopus</taxon>
    </lineage>
</organism>
<keyword evidence="5" id="KW-1185">Reference proteome</keyword>
<protein>
    <recommendedName>
        <fullName evidence="3">C-type lectin domain-containing protein</fullName>
    </recommendedName>
</protein>
<comment type="caution">
    <text evidence="4">The sequence shown here is derived from an EMBL/GenBank/DDBJ whole genome shotgun (WGS) entry which is preliminary data.</text>
</comment>
<dbReference type="PROSITE" id="PS50041">
    <property type="entry name" value="C_TYPE_LECTIN_2"/>
    <property type="match status" value="1"/>
</dbReference>
<dbReference type="Gene3D" id="3.10.100.10">
    <property type="entry name" value="Mannose-Binding Protein A, subunit A"/>
    <property type="match status" value="1"/>
</dbReference>
<sequence length="662" mass="75935">MFAFKIALVACVTFIHVSTLPISERHAHPSPLTHYRGSHGGRSPYFRPLNRYPQAYSRHPYSPQIYSPHPYSHRPQRYRSKPVFDPYTRRFKITPSDSDRYDARERGRGRYRSRDDYRERNYYDDRGRQNTRGSGSSGFNQERRGRPNVEFKGGSGERRQDTREPDSSRFRTKYDRNNVDEDNVDFRQETRGFGSSGFRSKFDRDNLDQDVEETRGSESSGGAQNEYERNRQLFEQQRDSRRHQDQPQGFRTNDQTSNRNFGGQGQKRGTGRATLNQDTREVNQEGDQRNRFDYVVRHQTNARGSGSGSSGSSNFDQGSTRYQGGSSQRQSQRFDLPSSSSSSFNQNGNQRRDRESDSKTTFNLFGLDEPRQPREEGSNVKKFHYDKTQSLQMAQEAERKEQEAERRQQDFQFFNVFGDDPFQVQGSDVRDNDFNPQTTTYGPFQEVEPNSPVVTGSDPGRSQPAANNILGTPVSPFQPSVDDRESCPTEANWEINGKKFLITALEPRCPHMSWSDAVDFCRKSARMQAVSFQLEKRRQQIQAIMTLIMNPDTKMDAFWTAGVVSHPMSDRDPILVEWSTGKEEVRPGTKYWARTGLGGLAQPDNYYYRTSPEEGLDEACAAVHRDATGQPKLHDELCTQKYPVVCETSYAMPGDMMGGMLS</sequence>
<evidence type="ECO:0000259" key="3">
    <source>
        <dbReference type="PROSITE" id="PS50041"/>
    </source>
</evidence>
<feature type="region of interest" description="Disordered" evidence="1">
    <location>
        <begin position="26"/>
        <end position="386"/>
    </location>
</feature>
<evidence type="ECO:0000313" key="4">
    <source>
        <dbReference type="EMBL" id="TRY80034.1"/>
    </source>
</evidence>
<dbReference type="InterPro" id="IPR016186">
    <property type="entry name" value="C-type_lectin-like/link_sf"/>
</dbReference>
<feature type="compositionally biased region" description="Polar residues" evidence="1">
    <location>
        <begin position="464"/>
        <end position="478"/>
    </location>
</feature>
<feature type="compositionally biased region" description="Polar residues" evidence="1">
    <location>
        <begin position="246"/>
        <end position="261"/>
    </location>
</feature>
<reference evidence="4 5" key="1">
    <citation type="journal article" date="2018" name="Nat. Ecol. Evol.">
        <title>Genomic signatures of mitonuclear coevolution across populations of Tigriopus californicus.</title>
        <authorList>
            <person name="Barreto F.S."/>
            <person name="Watson E.T."/>
            <person name="Lima T.G."/>
            <person name="Willett C.S."/>
            <person name="Edmands S."/>
            <person name="Li W."/>
            <person name="Burton R.S."/>
        </authorList>
    </citation>
    <scope>NUCLEOTIDE SEQUENCE [LARGE SCALE GENOMIC DNA]</scope>
    <source>
        <strain evidence="4 5">San Diego</strain>
    </source>
</reference>
<feature type="chain" id="PRO_5022117114" description="C-type lectin domain-containing protein" evidence="2">
    <location>
        <begin position="20"/>
        <end position="662"/>
    </location>
</feature>
<feature type="compositionally biased region" description="Basic and acidic residues" evidence="1">
    <location>
        <begin position="97"/>
        <end position="128"/>
    </location>
</feature>
<keyword evidence="2" id="KW-0732">Signal</keyword>
<gene>
    <name evidence="4" type="ORF">TCAL_16030</name>
</gene>
<dbReference type="AlphaFoldDB" id="A0A553PQT1"/>
<feature type="compositionally biased region" description="Basic and acidic residues" evidence="1">
    <location>
        <begin position="368"/>
        <end position="386"/>
    </location>
</feature>
<feature type="compositionally biased region" description="Basic residues" evidence="1">
    <location>
        <begin position="71"/>
        <end position="80"/>
    </location>
</feature>
<evidence type="ECO:0000256" key="1">
    <source>
        <dbReference type="SAM" id="MobiDB-lite"/>
    </source>
</evidence>
<dbReference type="InterPro" id="IPR001304">
    <property type="entry name" value="C-type_lectin-like"/>
</dbReference>
<dbReference type="SUPFAM" id="SSF56436">
    <property type="entry name" value="C-type lectin-like"/>
    <property type="match status" value="1"/>
</dbReference>
<feature type="region of interest" description="Disordered" evidence="1">
    <location>
        <begin position="440"/>
        <end position="486"/>
    </location>
</feature>
<name>A0A553PQT1_TIGCA</name>
<feature type="compositionally biased region" description="Basic and acidic residues" evidence="1">
    <location>
        <begin position="226"/>
        <end position="245"/>
    </location>
</feature>
<feature type="domain" description="C-type lectin" evidence="3">
    <location>
        <begin position="505"/>
        <end position="647"/>
    </location>
</feature>
<accession>A0A553PQT1</accession>
<proteinExistence type="predicted"/>
<feature type="signal peptide" evidence="2">
    <location>
        <begin position="1"/>
        <end position="19"/>
    </location>
</feature>
<dbReference type="EMBL" id="VCGU01000002">
    <property type="protein sequence ID" value="TRY80034.1"/>
    <property type="molecule type" value="Genomic_DNA"/>
</dbReference>
<feature type="compositionally biased region" description="Polar residues" evidence="1">
    <location>
        <begin position="130"/>
        <end position="140"/>
    </location>
</feature>
<feature type="compositionally biased region" description="Low complexity" evidence="1">
    <location>
        <begin position="310"/>
        <end position="343"/>
    </location>
</feature>
<dbReference type="Proteomes" id="UP000318571">
    <property type="component" value="Chromosome 6"/>
</dbReference>